<evidence type="ECO:0008006" key="3">
    <source>
        <dbReference type="Google" id="ProtNLM"/>
    </source>
</evidence>
<comment type="caution">
    <text evidence="1">The sequence shown here is derived from an EMBL/GenBank/DDBJ whole genome shotgun (WGS) entry which is preliminary data.</text>
</comment>
<sequence length="327" mass="38033">MPYPIVVFSYNRPTHVRLAIEALAKSPLAKESALYICSDAPRTKKDEPEVSACRAYFEQIEGFKSVQVVALTENHNVKKAAKVMGEWMSKKYEAWISIEDDILVHEDFLRFMNDALVYYRDNEKVACVMGFAYDSVFEKALIGRGYAHDVLFTQAFYAFGWATWAHKWQSLEITMPSHDYFKGMGSYLQLLRRSWAHLASHRVASKPTSELWDVHFCYEMIRKGLVAVMPVRSYLQNIGFDGSGLHKYHFGETFFQERLQPREDIAFTNHIHISDNYHSSITFGVIRLWIRAFWGNLWLILGRKSSRWWSKPEKVLVFSEKGDRSNA</sequence>
<organism evidence="1 2">
    <name type="scientific">Entomospira culicis</name>
    <dbReference type="NCBI Taxonomy" id="2719989"/>
    <lineage>
        <taxon>Bacteria</taxon>
        <taxon>Pseudomonadati</taxon>
        <taxon>Spirochaetota</taxon>
        <taxon>Spirochaetia</taxon>
        <taxon>Spirochaetales</taxon>
        <taxon>Spirochaetaceae</taxon>
        <taxon>Entomospira</taxon>
    </lineage>
</organism>
<dbReference type="InterPro" id="IPR029044">
    <property type="entry name" value="Nucleotide-diphossugar_trans"/>
</dbReference>
<dbReference type="Gene3D" id="3.90.550.10">
    <property type="entry name" value="Spore Coat Polysaccharide Biosynthesis Protein SpsA, Chain A"/>
    <property type="match status" value="1"/>
</dbReference>
<dbReference type="SUPFAM" id="SSF53448">
    <property type="entry name" value="Nucleotide-diphospho-sugar transferases"/>
    <property type="match status" value="1"/>
</dbReference>
<dbReference type="AlphaFoldDB" id="A0A968KWB5"/>
<reference evidence="1" key="1">
    <citation type="submission" date="2020-03" db="EMBL/GenBank/DDBJ databases">
        <title>Spirochaetal bacteria isolated from arthropods constitute a novel genus Entomospira genus novum within the order Spirochaetales.</title>
        <authorList>
            <person name="Grana-Miraglia L."/>
            <person name="Sikutova S."/>
            <person name="Fingerle V."/>
            <person name="Sing A."/>
            <person name="Castillo-Ramirez S."/>
            <person name="Margos G."/>
            <person name="Rudolf I."/>
        </authorList>
    </citation>
    <scope>NUCLEOTIDE SEQUENCE</scope>
    <source>
        <strain evidence="1">BR149</strain>
    </source>
</reference>
<name>A0A968KWB5_9SPIO</name>
<gene>
    <name evidence="1" type="ORF">HCT48_07620</name>
</gene>
<evidence type="ECO:0000313" key="2">
    <source>
        <dbReference type="Proteomes" id="UP000778951"/>
    </source>
</evidence>
<protein>
    <recommendedName>
        <fullName evidence="3">Glycosyltransferase 2-like domain-containing protein</fullName>
    </recommendedName>
</protein>
<dbReference type="EMBL" id="JAATLM010000001">
    <property type="protein sequence ID" value="NIZ70073.1"/>
    <property type="molecule type" value="Genomic_DNA"/>
</dbReference>
<dbReference type="RefSeq" id="WP_167696164.1">
    <property type="nucleotide sequence ID" value="NZ_CP118181.1"/>
</dbReference>
<keyword evidence="2" id="KW-1185">Reference proteome</keyword>
<proteinExistence type="predicted"/>
<dbReference type="Proteomes" id="UP000778951">
    <property type="component" value="Unassembled WGS sequence"/>
</dbReference>
<evidence type="ECO:0000313" key="1">
    <source>
        <dbReference type="EMBL" id="NIZ70073.1"/>
    </source>
</evidence>
<accession>A0A968KWB5</accession>